<keyword evidence="3" id="KW-1185">Reference proteome</keyword>
<name>A0A2V3ZLA0_9GAMM</name>
<feature type="signal peptide" evidence="1">
    <location>
        <begin position="1"/>
        <end position="27"/>
    </location>
</feature>
<keyword evidence="1" id="KW-0732">Signal</keyword>
<protein>
    <submittedName>
        <fullName evidence="2">Uncharacterized protein</fullName>
    </submittedName>
</protein>
<evidence type="ECO:0000256" key="1">
    <source>
        <dbReference type="SAM" id="SignalP"/>
    </source>
</evidence>
<dbReference type="RefSeq" id="WP_114612586.1">
    <property type="nucleotide sequence ID" value="NZ_QFWX01000003.1"/>
</dbReference>
<dbReference type="Proteomes" id="UP000253987">
    <property type="component" value="Unassembled WGS sequence"/>
</dbReference>
<organism evidence="2 3">
    <name type="scientific">Marinobacter vulgaris</name>
    <dbReference type="NCBI Taxonomy" id="1928331"/>
    <lineage>
        <taxon>Bacteria</taxon>
        <taxon>Pseudomonadati</taxon>
        <taxon>Pseudomonadota</taxon>
        <taxon>Gammaproteobacteria</taxon>
        <taxon>Pseudomonadales</taxon>
        <taxon>Marinobacteraceae</taxon>
        <taxon>Marinobacter</taxon>
    </lineage>
</organism>
<accession>A0A2V3ZLA0</accession>
<dbReference type="EMBL" id="QFWX01000003">
    <property type="protein sequence ID" value="PXX91705.1"/>
    <property type="molecule type" value="Genomic_DNA"/>
</dbReference>
<proteinExistence type="predicted"/>
<comment type="caution">
    <text evidence="2">The sequence shown here is derived from an EMBL/GenBank/DDBJ whole genome shotgun (WGS) entry which is preliminary data.</text>
</comment>
<feature type="chain" id="PRO_5016038316" evidence="1">
    <location>
        <begin position="28"/>
        <end position="275"/>
    </location>
</feature>
<dbReference type="OrthoDB" id="6358391at2"/>
<evidence type="ECO:0000313" key="3">
    <source>
        <dbReference type="Proteomes" id="UP000253987"/>
    </source>
</evidence>
<reference evidence="3" key="1">
    <citation type="submission" date="2018-05" db="EMBL/GenBank/DDBJ databases">
        <authorList>
            <person name="Lu D."/>
        </authorList>
    </citation>
    <scope>NUCLEOTIDE SEQUENCE [LARGE SCALE GENOMIC DNA]</scope>
    <source>
        <strain evidence="3">F01</strain>
    </source>
</reference>
<sequence length="275" mass="30318">MTDARLRVRSLVTALILLLIASLNVRAQEGGDDFLSDLHSFRISNYMALDAYYRFSATGDTETLNEIVAAINEANGAMNSVADSTAGVLSAEQVDSLNREFDRFKDLMRSNINDVRNTGYPDLRLVSDMANQALLMNQVATEMYILAQESTETEIGSRVEAARSAAVTIAQMMAKYSARTNSSVAQTFQGSSDDVALDEQARLFDDLLSQVTEGNAQGQLEKTLNDLTSKWEFIRASYINYNDNNVAFVIDRYSKGILASLATTIDLLQQNNTNT</sequence>
<gene>
    <name evidence="2" type="ORF">DIT71_07485</name>
</gene>
<evidence type="ECO:0000313" key="2">
    <source>
        <dbReference type="EMBL" id="PXX91705.1"/>
    </source>
</evidence>
<dbReference type="AlphaFoldDB" id="A0A2V3ZLA0"/>
<reference evidence="2 3" key="2">
    <citation type="submission" date="2018-06" db="EMBL/GenBank/DDBJ databases">
        <title>Marinobactersediminissp. nov, a moderately halophilic bacterium isolated from marine solar saltern.</title>
        <authorList>
            <person name="Zhang Y."/>
        </authorList>
    </citation>
    <scope>NUCLEOTIDE SEQUENCE [LARGE SCALE GENOMIC DNA]</scope>
    <source>
        <strain evidence="2 3">F01</strain>
    </source>
</reference>